<keyword evidence="1" id="KW-0812">Transmembrane</keyword>
<evidence type="ECO:0000256" key="1">
    <source>
        <dbReference type="SAM" id="Phobius"/>
    </source>
</evidence>
<gene>
    <name evidence="2" type="ORF">HXK21_08670</name>
</gene>
<dbReference type="GO" id="GO:0005886">
    <property type="term" value="C:plasma membrane"/>
    <property type="evidence" value="ECO:0007669"/>
    <property type="project" value="TreeGrafter"/>
</dbReference>
<accession>A0A929RYZ6</accession>
<dbReference type="GO" id="GO:0004713">
    <property type="term" value="F:protein tyrosine kinase activity"/>
    <property type="evidence" value="ECO:0007669"/>
    <property type="project" value="TreeGrafter"/>
</dbReference>
<dbReference type="EMBL" id="JABZGR010000038">
    <property type="protein sequence ID" value="MBF0971094.1"/>
    <property type="molecule type" value="Genomic_DNA"/>
</dbReference>
<dbReference type="InterPro" id="IPR050445">
    <property type="entry name" value="Bact_polysacc_biosynth/exp"/>
</dbReference>
<proteinExistence type="predicted"/>
<reference evidence="2" key="1">
    <citation type="submission" date="2020-04" db="EMBL/GenBank/DDBJ databases">
        <title>Deep metagenomics examines the oral microbiome during advanced dental caries in children, revealing novel taxa and co-occurrences with host molecules.</title>
        <authorList>
            <person name="Baker J.L."/>
            <person name="Morton J.T."/>
            <person name="Dinis M."/>
            <person name="Alvarez R."/>
            <person name="Tran N.C."/>
            <person name="Knight R."/>
            <person name="Edlund A."/>
        </authorList>
    </citation>
    <scope>NUCLEOTIDE SEQUENCE</scope>
    <source>
        <strain evidence="2">JCVI_34_bin.1</strain>
    </source>
</reference>
<comment type="caution">
    <text evidence="2">The sequence shown here is derived from an EMBL/GenBank/DDBJ whole genome shotgun (WGS) entry which is preliminary data.</text>
</comment>
<name>A0A929RYZ6_9BACT</name>
<keyword evidence="1" id="KW-1133">Transmembrane helix</keyword>
<dbReference type="RefSeq" id="WP_303764670.1">
    <property type="nucleotide sequence ID" value="NZ_CAUTAJ010000019.1"/>
</dbReference>
<protein>
    <submittedName>
        <fullName evidence="2">Chain-length determining protein</fullName>
    </submittedName>
</protein>
<evidence type="ECO:0000313" key="2">
    <source>
        <dbReference type="EMBL" id="MBF0971094.1"/>
    </source>
</evidence>
<organism evidence="2 3">
    <name type="scientific">Alloprevotella tannerae</name>
    <dbReference type="NCBI Taxonomy" id="76122"/>
    <lineage>
        <taxon>Bacteria</taxon>
        <taxon>Pseudomonadati</taxon>
        <taxon>Bacteroidota</taxon>
        <taxon>Bacteroidia</taxon>
        <taxon>Bacteroidales</taxon>
        <taxon>Prevotellaceae</taxon>
        <taxon>Alloprevotella</taxon>
    </lineage>
</organism>
<feature type="transmembrane region" description="Helical" evidence="1">
    <location>
        <begin position="313"/>
        <end position="333"/>
    </location>
</feature>
<keyword evidence="1" id="KW-0472">Membrane</keyword>
<evidence type="ECO:0000313" key="3">
    <source>
        <dbReference type="Proteomes" id="UP000704068"/>
    </source>
</evidence>
<dbReference type="PANTHER" id="PTHR32309:SF13">
    <property type="entry name" value="FERRIC ENTEROBACTIN TRANSPORT PROTEIN FEPE"/>
    <property type="match status" value="1"/>
</dbReference>
<dbReference type="AlphaFoldDB" id="A0A929RYZ6"/>
<dbReference type="PANTHER" id="PTHR32309">
    <property type="entry name" value="TYROSINE-PROTEIN KINASE"/>
    <property type="match status" value="1"/>
</dbReference>
<dbReference type="Proteomes" id="UP000704068">
    <property type="component" value="Unassembled WGS sequence"/>
</dbReference>
<feature type="transmembrane region" description="Helical" evidence="1">
    <location>
        <begin position="21"/>
        <end position="38"/>
    </location>
</feature>
<sequence>MNSKIQSLLKVAHLLLSKWKQIFIFCFIVVSLSIGYIMSIPRSYQSDVVMLPEIPSNNSLSSGLGSLASMAGVKLGNGDSEDAIYPEFYPKVVKTPDFLVALLNKPVRPKGLKQDVSLFIYLTQHQKAPWWDSLFQWGGLGSKEAPTNKIDPQRLTKAQEKLLKGLGASIVSFVDKRTNMVTINVTMQDPEVAAQVATMVENQLQQYIANYRTSKARNDVKYAEKISQKALEDYKAAQKVYARFADANQDLVLTSVQQEETRLENEMQLAYNGYSQSVTQLQLAQAKVQERMPAFTVLQQANVPIKPSAPKRMIFVFMMAVLSFSLSCLWIIIKSAMRDQPEMQLLETKSEKP</sequence>